<dbReference type="Gene3D" id="1.20.1420.30">
    <property type="entry name" value="NCX, central ion-binding region"/>
    <property type="match status" value="1"/>
</dbReference>
<dbReference type="InterPro" id="IPR044880">
    <property type="entry name" value="NCX_ion-bd_dom_sf"/>
</dbReference>
<feature type="transmembrane region" description="Helical" evidence="5">
    <location>
        <begin position="6"/>
        <end position="31"/>
    </location>
</feature>
<dbReference type="InterPro" id="IPR004837">
    <property type="entry name" value="NaCa_Exmemb"/>
</dbReference>
<proteinExistence type="predicted"/>
<dbReference type="NCBIfam" id="TIGR00367">
    <property type="entry name" value="calcium/sodium antiporter"/>
    <property type="match status" value="1"/>
</dbReference>
<dbReference type="GO" id="GO:0005262">
    <property type="term" value="F:calcium channel activity"/>
    <property type="evidence" value="ECO:0007669"/>
    <property type="project" value="TreeGrafter"/>
</dbReference>
<dbReference type="GO" id="GO:0005886">
    <property type="term" value="C:plasma membrane"/>
    <property type="evidence" value="ECO:0007669"/>
    <property type="project" value="TreeGrafter"/>
</dbReference>
<comment type="subcellular location">
    <subcellularLocation>
        <location evidence="1">Membrane</location>
        <topology evidence="1">Multi-pass membrane protein</topology>
    </subcellularLocation>
</comment>
<comment type="caution">
    <text evidence="7">The sequence shown here is derived from an EMBL/GenBank/DDBJ whole genome shotgun (WGS) entry which is preliminary data.</text>
</comment>
<dbReference type="Pfam" id="PF01699">
    <property type="entry name" value="Na_Ca_ex"/>
    <property type="match status" value="2"/>
</dbReference>
<evidence type="ECO:0000259" key="6">
    <source>
        <dbReference type="Pfam" id="PF01699"/>
    </source>
</evidence>
<gene>
    <name evidence="7" type="ORF">EKM59_10980</name>
</gene>
<name>A0A433JGR1_9GAMM</name>
<evidence type="ECO:0000256" key="3">
    <source>
        <dbReference type="ARBA" id="ARBA00022989"/>
    </source>
</evidence>
<keyword evidence="8" id="KW-1185">Reference proteome</keyword>
<dbReference type="GO" id="GO:0006874">
    <property type="term" value="P:intracellular calcium ion homeostasis"/>
    <property type="evidence" value="ECO:0007669"/>
    <property type="project" value="TreeGrafter"/>
</dbReference>
<evidence type="ECO:0000256" key="4">
    <source>
        <dbReference type="ARBA" id="ARBA00023136"/>
    </source>
</evidence>
<dbReference type="PANTHER" id="PTHR10846:SF8">
    <property type="entry name" value="INNER MEMBRANE PROTEIN YRBG"/>
    <property type="match status" value="1"/>
</dbReference>
<dbReference type="AlphaFoldDB" id="A0A433JGR1"/>
<evidence type="ECO:0000256" key="2">
    <source>
        <dbReference type="ARBA" id="ARBA00022692"/>
    </source>
</evidence>
<protein>
    <submittedName>
        <fullName evidence="7">Calcium/sodium antiporter</fullName>
    </submittedName>
</protein>
<feature type="domain" description="Sodium/calcium exchanger membrane region" evidence="6">
    <location>
        <begin position="4"/>
        <end position="133"/>
    </location>
</feature>
<keyword evidence="2 5" id="KW-0812">Transmembrane</keyword>
<dbReference type="EMBL" id="RZGR01000044">
    <property type="protein sequence ID" value="RUQ81002.1"/>
    <property type="molecule type" value="Genomic_DNA"/>
</dbReference>
<sequence length="317" mass="34103">MSIIVTLILSFIGLIWAANHLVIGAAGIANYYRVSPLIVGLTLVALGTSAPEIMVGIAAALEGENDLALGNAIGSNIANIGLVLGATILIRPLKLRSSVLRREYPLLFLSMLFIYSLMIDGYLGILDGCLLLLGSVALIGYLLILAKRSGNDAYAREVKQLINPKRSVKIHIMSLIFGLIFLPLSASYLVKSAVELASLFGISELIIGLTVVAFATSLPQAVTSIVAAIRGQDDIAVGNILGSNMFILLVVMAFPSIINPSAISHAILWRDIPVLFVVTALLLWLNYREKSKITRWHGGLLLLIYFSYIVSLIVHAL</sequence>
<evidence type="ECO:0000313" key="7">
    <source>
        <dbReference type="EMBL" id="RUQ81002.1"/>
    </source>
</evidence>
<feature type="transmembrane region" description="Helical" evidence="5">
    <location>
        <begin position="236"/>
        <end position="255"/>
    </location>
</feature>
<dbReference type="Proteomes" id="UP000288012">
    <property type="component" value="Unassembled WGS sequence"/>
</dbReference>
<dbReference type="RefSeq" id="WP_127111546.1">
    <property type="nucleotide sequence ID" value="NZ_RZGR01000044.1"/>
</dbReference>
<feature type="transmembrane region" description="Helical" evidence="5">
    <location>
        <begin position="125"/>
        <end position="146"/>
    </location>
</feature>
<feature type="transmembrane region" description="Helical" evidence="5">
    <location>
        <begin position="299"/>
        <end position="316"/>
    </location>
</feature>
<dbReference type="InterPro" id="IPR004481">
    <property type="entry name" value="K/Na/Ca-exchanger"/>
</dbReference>
<reference evidence="7 8" key="1">
    <citation type="submission" date="2018-12" db="EMBL/GenBank/DDBJ databases">
        <title>Legionella sp,whole genome shotgun sequence.</title>
        <authorList>
            <person name="Wu H."/>
        </authorList>
    </citation>
    <scope>NUCLEOTIDE SEQUENCE [LARGE SCALE GENOMIC DNA]</scope>
    <source>
        <strain evidence="8">km714</strain>
    </source>
</reference>
<feature type="transmembrane region" description="Helical" evidence="5">
    <location>
        <begin position="267"/>
        <end position="287"/>
    </location>
</feature>
<feature type="transmembrane region" description="Helical" evidence="5">
    <location>
        <begin position="167"/>
        <end position="190"/>
    </location>
</feature>
<keyword evidence="3 5" id="KW-1133">Transmembrane helix</keyword>
<feature type="transmembrane region" description="Helical" evidence="5">
    <location>
        <begin position="67"/>
        <end position="90"/>
    </location>
</feature>
<organism evidence="7 8">
    <name type="scientific">Legionella septentrionalis</name>
    <dbReference type="NCBI Taxonomy" id="2498109"/>
    <lineage>
        <taxon>Bacteria</taxon>
        <taxon>Pseudomonadati</taxon>
        <taxon>Pseudomonadota</taxon>
        <taxon>Gammaproteobacteria</taxon>
        <taxon>Legionellales</taxon>
        <taxon>Legionellaceae</taxon>
        <taxon>Legionella</taxon>
    </lineage>
</organism>
<feature type="domain" description="Sodium/calcium exchanger membrane region" evidence="6">
    <location>
        <begin position="172"/>
        <end position="313"/>
    </location>
</feature>
<dbReference type="PANTHER" id="PTHR10846">
    <property type="entry name" value="SODIUM/POTASSIUM/CALCIUM EXCHANGER"/>
    <property type="match status" value="1"/>
</dbReference>
<feature type="transmembrane region" description="Helical" evidence="5">
    <location>
        <begin position="38"/>
        <end position="61"/>
    </location>
</feature>
<evidence type="ECO:0000313" key="8">
    <source>
        <dbReference type="Proteomes" id="UP000288012"/>
    </source>
</evidence>
<accession>A0A433JGR1</accession>
<feature type="transmembrane region" description="Helical" evidence="5">
    <location>
        <begin position="196"/>
        <end position="215"/>
    </location>
</feature>
<evidence type="ECO:0000256" key="1">
    <source>
        <dbReference type="ARBA" id="ARBA00004141"/>
    </source>
</evidence>
<evidence type="ECO:0000256" key="5">
    <source>
        <dbReference type="SAM" id="Phobius"/>
    </source>
</evidence>
<keyword evidence="4 5" id="KW-0472">Membrane</keyword>
<dbReference type="GO" id="GO:0008273">
    <property type="term" value="F:calcium, potassium:sodium antiporter activity"/>
    <property type="evidence" value="ECO:0007669"/>
    <property type="project" value="TreeGrafter"/>
</dbReference>